<evidence type="ECO:0000313" key="1">
    <source>
        <dbReference type="EMBL" id="KAK3067348.1"/>
    </source>
</evidence>
<gene>
    <name evidence="1" type="ORF">LTS18_001169</name>
</gene>
<sequence>MPNSVHDAINGSQDSATDISNIPEMRAEHSTNGFAAPPSSYTPPYTKQESSLEKSVYVSEDPGQMYSNSLTYGLPTPHQYKADPHDIRGAIYNSNVSMDVSMQTPEPTSMPGPLKLSNKNRSPEKRKFAETTYTGNMLQKLTKVTSPETLEEGVKTGLGLLDQINAYFAPQAALNPEIASWHRQIVALQSETKATRTVVGVVGNTGAGKSSVINALLDEERLVPTNCMRACTAGVTELSWNSSDDESEKYRAEIEFIQPDEWQKELETLYKDLLDSNGEISRDCTNADSEAGVAYAKMRAVYPQHTKDMLAGSSIQSLMNATGVKKVLGTT</sequence>
<accession>A0ACC3DFJ6</accession>
<keyword evidence="2" id="KW-1185">Reference proteome</keyword>
<reference evidence="1" key="1">
    <citation type="submission" date="2024-09" db="EMBL/GenBank/DDBJ databases">
        <title>Black Yeasts Isolated from many extreme environments.</title>
        <authorList>
            <person name="Coleine C."/>
            <person name="Stajich J.E."/>
            <person name="Selbmann L."/>
        </authorList>
    </citation>
    <scope>NUCLEOTIDE SEQUENCE</scope>
    <source>
        <strain evidence="1">CCFEE 5737</strain>
    </source>
</reference>
<feature type="non-terminal residue" evidence="1">
    <location>
        <position position="331"/>
    </location>
</feature>
<name>A0ACC3DFJ6_9PEZI</name>
<comment type="caution">
    <text evidence="1">The sequence shown here is derived from an EMBL/GenBank/DDBJ whole genome shotgun (WGS) entry which is preliminary data.</text>
</comment>
<dbReference type="Proteomes" id="UP001186974">
    <property type="component" value="Unassembled WGS sequence"/>
</dbReference>
<evidence type="ECO:0000313" key="2">
    <source>
        <dbReference type="Proteomes" id="UP001186974"/>
    </source>
</evidence>
<organism evidence="1 2">
    <name type="scientific">Coniosporium uncinatum</name>
    <dbReference type="NCBI Taxonomy" id="93489"/>
    <lineage>
        <taxon>Eukaryota</taxon>
        <taxon>Fungi</taxon>
        <taxon>Dikarya</taxon>
        <taxon>Ascomycota</taxon>
        <taxon>Pezizomycotina</taxon>
        <taxon>Dothideomycetes</taxon>
        <taxon>Dothideomycetes incertae sedis</taxon>
        <taxon>Coniosporium</taxon>
    </lineage>
</organism>
<protein>
    <submittedName>
        <fullName evidence="1">Uncharacterized protein</fullName>
    </submittedName>
</protein>
<dbReference type="EMBL" id="JAWDJW010005546">
    <property type="protein sequence ID" value="KAK3067348.1"/>
    <property type="molecule type" value="Genomic_DNA"/>
</dbReference>
<proteinExistence type="predicted"/>